<evidence type="ECO:0000313" key="6">
    <source>
        <dbReference type="EMBL" id="MCU4751407.1"/>
    </source>
</evidence>
<sequence>MKTIVQTGAESVTVQDQDRPTCGDHDVLVRVHTAGLCGSDAHAYRYEEGYEWIPLPRIMGHEYAGTVVEVGAAVDEFVPGDKVVEEPVHNCGSCFQCKNGQPNVCQNFHITGMHGDGAYAEFTTVEPRNLHAVPDTIPLKHASITEPLSIATRAVLTQSMTSVESTVLVEGPGPIGVFVASVADAVGARVVVSGIGQDRQYRLPLLEELGIETINIETNSHEQNRNQLTDGRGFDVVFDTTGHPSGIEQAVDHVRKGGEIIMVGLPNATSEVFFTPMVRGEIALKTSYGSTWTNFEQALQLIERDEIDFETIIDDSYDIADPDTAFRAFLNSETCKPVFSFADL</sequence>
<dbReference type="RefSeq" id="WP_342807137.1">
    <property type="nucleotide sequence ID" value="NZ_JAOPJZ010000002.1"/>
</dbReference>
<dbReference type="Gene3D" id="3.90.180.10">
    <property type="entry name" value="Medium-chain alcohol dehydrogenases, catalytic domain"/>
    <property type="match status" value="1"/>
</dbReference>
<reference evidence="6 7" key="1">
    <citation type="submission" date="2022-09" db="EMBL/GenBank/DDBJ databases">
        <title>Enrichment on poylsaccharides allowed isolation of novel metabolic and taxonomic groups of Haloarchaea.</title>
        <authorList>
            <person name="Sorokin D.Y."/>
            <person name="Elcheninov A.G."/>
            <person name="Khizhniak T.V."/>
            <person name="Kolganova T.V."/>
            <person name="Kublanov I.V."/>
        </authorList>
    </citation>
    <scope>NUCLEOTIDE SEQUENCE [LARGE SCALE GENOMIC DNA]</scope>
    <source>
        <strain evidence="6 7">AArc-curdl1</strain>
    </source>
</reference>
<evidence type="ECO:0000259" key="5">
    <source>
        <dbReference type="SMART" id="SM00829"/>
    </source>
</evidence>
<keyword evidence="1 4" id="KW-0479">Metal-binding</keyword>
<dbReference type="PANTHER" id="PTHR43401:SF2">
    <property type="entry name" value="L-THREONINE 3-DEHYDROGENASE"/>
    <property type="match status" value="1"/>
</dbReference>
<dbReference type="InterPro" id="IPR050129">
    <property type="entry name" value="Zn_alcohol_dh"/>
</dbReference>
<proteinExistence type="inferred from homology"/>
<comment type="similarity">
    <text evidence="4">Belongs to the zinc-containing alcohol dehydrogenase family.</text>
</comment>
<protein>
    <submittedName>
        <fullName evidence="6">Alcohol dehydrogenase catalytic domain-containing protein</fullName>
    </submittedName>
</protein>
<keyword evidence="7" id="KW-1185">Reference proteome</keyword>
<dbReference type="PROSITE" id="PS00059">
    <property type="entry name" value="ADH_ZINC"/>
    <property type="match status" value="1"/>
</dbReference>
<feature type="domain" description="Enoyl reductase (ER)" evidence="5">
    <location>
        <begin position="8"/>
        <end position="339"/>
    </location>
</feature>
<accession>A0AAP3E639</accession>
<dbReference type="Pfam" id="PF08240">
    <property type="entry name" value="ADH_N"/>
    <property type="match status" value="1"/>
</dbReference>
<dbReference type="SUPFAM" id="SSF50129">
    <property type="entry name" value="GroES-like"/>
    <property type="match status" value="1"/>
</dbReference>
<dbReference type="GO" id="GO:0008270">
    <property type="term" value="F:zinc ion binding"/>
    <property type="evidence" value="ECO:0007669"/>
    <property type="project" value="InterPro"/>
</dbReference>
<dbReference type="InterPro" id="IPR002328">
    <property type="entry name" value="ADH_Zn_CS"/>
</dbReference>
<name>A0AAP3E639_9EURY</name>
<keyword evidence="2 4" id="KW-0862">Zinc</keyword>
<comment type="cofactor">
    <cofactor evidence="4">
        <name>Zn(2+)</name>
        <dbReference type="ChEBI" id="CHEBI:29105"/>
    </cofactor>
</comment>
<dbReference type="EMBL" id="JAOPJZ010000002">
    <property type="protein sequence ID" value="MCU4751407.1"/>
    <property type="molecule type" value="Genomic_DNA"/>
</dbReference>
<dbReference type="GO" id="GO:0016616">
    <property type="term" value="F:oxidoreductase activity, acting on the CH-OH group of donors, NAD or NADP as acceptor"/>
    <property type="evidence" value="ECO:0007669"/>
    <property type="project" value="UniProtKB-ARBA"/>
</dbReference>
<dbReference type="InterPro" id="IPR020843">
    <property type="entry name" value="ER"/>
</dbReference>
<comment type="caution">
    <text evidence="6">The sequence shown here is derived from an EMBL/GenBank/DDBJ whole genome shotgun (WGS) entry which is preliminary data.</text>
</comment>
<keyword evidence="3" id="KW-0560">Oxidoreductase</keyword>
<organism evidence="6 7">
    <name type="scientific">Natronosalvus hydrolyticus</name>
    <dbReference type="NCBI Taxonomy" id="2979988"/>
    <lineage>
        <taxon>Archaea</taxon>
        <taxon>Methanobacteriati</taxon>
        <taxon>Methanobacteriota</taxon>
        <taxon>Stenosarchaea group</taxon>
        <taxon>Halobacteria</taxon>
        <taxon>Halobacteriales</taxon>
        <taxon>Natrialbaceae</taxon>
        <taxon>Natronosalvus</taxon>
    </lineage>
</organism>
<dbReference type="SUPFAM" id="SSF51735">
    <property type="entry name" value="NAD(P)-binding Rossmann-fold domains"/>
    <property type="match status" value="1"/>
</dbReference>
<dbReference type="InterPro" id="IPR013154">
    <property type="entry name" value="ADH-like_N"/>
</dbReference>
<dbReference type="GO" id="GO:0044281">
    <property type="term" value="P:small molecule metabolic process"/>
    <property type="evidence" value="ECO:0007669"/>
    <property type="project" value="UniProtKB-ARBA"/>
</dbReference>
<evidence type="ECO:0000256" key="1">
    <source>
        <dbReference type="ARBA" id="ARBA00022723"/>
    </source>
</evidence>
<dbReference type="PANTHER" id="PTHR43401">
    <property type="entry name" value="L-THREONINE 3-DEHYDROGENASE"/>
    <property type="match status" value="1"/>
</dbReference>
<dbReference type="Pfam" id="PF00107">
    <property type="entry name" value="ADH_zinc_N"/>
    <property type="match status" value="1"/>
</dbReference>
<dbReference type="GO" id="GO:0051262">
    <property type="term" value="P:protein tetramerization"/>
    <property type="evidence" value="ECO:0007669"/>
    <property type="project" value="UniProtKB-ARBA"/>
</dbReference>
<dbReference type="SMART" id="SM00829">
    <property type="entry name" value="PKS_ER"/>
    <property type="match status" value="1"/>
</dbReference>
<evidence type="ECO:0000313" key="7">
    <source>
        <dbReference type="Proteomes" id="UP001321047"/>
    </source>
</evidence>
<dbReference type="InterPro" id="IPR036291">
    <property type="entry name" value="NAD(P)-bd_dom_sf"/>
</dbReference>
<evidence type="ECO:0000256" key="4">
    <source>
        <dbReference type="RuleBase" id="RU361277"/>
    </source>
</evidence>
<dbReference type="InterPro" id="IPR013149">
    <property type="entry name" value="ADH-like_C"/>
</dbReference>
<dbReference type="AlphaFoldDB" id="A0AAP3E639"/>
<dbReference type="Proteomes" id="UP001321047">
    <property type="component" value="Unassembled WGS sequence"/>
</dbReference>
<dbReference type="InterPro" id="IPR011032">
    <property type="entry name" value="GroES-like_sf"/>
</dbReference>
<dbReference type="GO" id="GO:0030554">
    <property type="term" value="F:adenyl nucleotide binding"/>
    <property type="evidence" value="ECO:0007669"/>
    <property type="project" value="UniProtKB-ARBA"/>
</dbReference>
<dbReference type="Gene3D" id="3.40.50.720">
    <property type="entry name" value="NAD(P)-binding Rossmann-like Domain"/>
    <property type="match status" value="1"/>
</dbReference>
<evidence type="ECO:0000256" key="3">
    <source>
        <dbReference type="ARBA" id="ARBA00023002"/>
    </source>
</evidence>
<gene>
    <name evidence="6" type="ORF">OB919_05345</name>
</gene>
<evidence type="ECO:0000256" key="2">
    <source>
        <dbReference type="ARBA" id="ARBA00022833"/>
    </source>
</evidence>
<dbReference type="GO" id="GO:0043168">
    <property type="term" value="F:anion binding"/>
    <property type="evidence" value="ECO:0007669"/>
    <property type="project" value="UniProtKB-ARBA"/>
</dbReference>